<sequence>MANNQENDVPVNGSMRMAGWSQKQETDYNAIIGGEKSMFEGLNISRQVWKEEYGDVAPRDPAIELELFGEQDGQQQRAGLDFSRISEISVTQEGTEKLEPITSFSTAGLHDVVIENLKLAGYVSPTPIQKYTIAAMMKGYDVIGVAQTGSGKTAAYLLPILSKLMGKAKKLAVNRAKPSVLNPGGNSVRAEPLVLIIVPARELAVQIFKEARKFSYRSMLRPCVVYGGPRVTDNIEDLQQGCDILVGTPGRLLDLMYRPNILSFNRLKYIVIDEADEMLHNDWDDNLRSLLSGGQQDEGGINYCLFSATFPKQFREIAREYLNADHIRLRVGRAGSTTKNIQQTIIRVEKDEKFKKLLSLLNDMSGYRTIIFCNRRMEVDNLDYQLFTMGLPVTSTHSDRTQLERELALRSFRSGVSPILIATGVMARGIDVQNIMHVINYDMPSMEFDGIDEYTHRIGRTGRMGHRGLATSLYTDDDEPIASVLTRTLMETNQEIPEFLQEYVPEGMSGNNVKFEDDSDSDENGNTEVGANSTTWGTNGERTNSGEG</sequence>
<dbReference type="Proteomes" id="UP001163324">
    <property type="component" value="Chromosome 1"/>
</dbReference>
<gene>
    <name evidence="1" type="ORF">N3K66_000637</name>
</gene>
<organism evidence="1 2">
    <name type="scientific">Trichothecium roseum</name>
    <dbReference type="NCBI Taxonomy" id="47278"/>
    <lineage>
        <taxon>Eukaryota</taxon>
        <taxon>Fungi</taxon>
        <taxon>Dikarya</taxon>
        <taxon>Ascomycota</taxon>
        <taxon>Pezizomycotina</taxon>
        <taxon>Sordariomycetes</taxon>
        <taxon>Hypocreomycetidae</taxon>
        <taxon>Hypocreales</taxon>
        <taxon>Hypocreales incertae sedis</taxon>
        <taxon>Trichothecium</taxon>
    </lineage>
</organism>
<dbReference type="EMBL" id="CM047940">
    <property type="protein sequence ID" value="KAI9904108.1"/>
    <property type="molecule type" value="Genomic_DNA"/>
</dbReference>
<accession>A0ACC0VDA9</accession>
<evidence type="ECO:0000313" key="2">
    <source>
        <dbReference type="Proteomes" id="UP001163324"/>
    </source>
</evidence>
<comment type="caution">
    <text evidence="1">The sequence shown here is derived from an EMBL/GenBank/DDBJ whole genome shotgun (WGS) entry which is preliminary data.</text>
</comment>
<proteinExistence type="predicted"/>
<evidence type="ECO:0000313" key="1">
    <source>
        <dbReference type="EMBL" id="KAI9904108.1"/>
    </source>
</evidence>
<protein>
    <submittedName>
        <fullName evidence="1">Uncharacterized protein</fullName>
    </submittedName>
</protein>
<keyword evidence="2" id="KW-1185">Reference proteome</keyword>
<reference evidence="1" key="1">
    <citation type="submission" date="2022-10" db="EMBL/GenBank/DDBJ databases">
        <title>Complete Genome of Trichothecium roseum strain YXFP-22015, a Plant Pathogen Isolated from Citrus.</title>
        <authorList>
            <person name="Wang Y."/>
            <person name="Zhu L."/>
        </authorList>
    </citation>
    <scope>NUCLEOTIDE SEQUENCE</scope>
    <source>
        <strain evidence="1">YXFP-22015</strain>
    </source>
</reference>
<name>A0ACC0VDA9_9HYPO</name>